<evidence type="ECO:0000256" key="1">
    <source>
        <dbReference type="ARBA" id="ARBA00000085"/>
    </source>
</evidence>
<evidence type="ECO:0000313" key="8">
    <source>
        <dbReference type="Proteomes" id="UP000008229"/>
    </source>
</evidence>
<dbReference type="Gene3D" id="2.60.120.10">
    <property type="entry name" value="Jelly Rolls"/>
    <property type="match status" value="1"/>
</dbReference>
<protein>
    <recommendedName>
        <fullName evidence="2">histidine kinase</fullName>
        <ecNumber evidence="2">2.7.13.3</ecNumber>
    </recommendedName>
</protein>
<dbReference type="SUPFAM" id="SSF51206">
    <property type="entry name" value="cAMP-binding domain-like"/>
    <property type="match status" value="1"/>
</dbReference>
<organism evidence="7 8">
    <name type="scientific">Conexibacter woesei (strain DSM 14684 / CCUG 47730 / CIP 108061 / JCM 11494 / NBRC 100937 / ID131577)</name>
    <dbReference type="NCBI Taxonomy" id="469383"/>
    <lineage>
        <taxon>Bacteria</taxon>
        <taxon>Bacillati</taxon>
        <taxon>Actinomycetota</taxon>
        <taxon>Thermoleophilia</taxon>
        <taxon>Solirubrobacterales</taxon>
        <taxon>Conexibacteraceae</taxon>
        <taxon>Conexibacter</taxon>
    </lineage>
</organism>
<evidence type="ECO:0000256" key="2">
    <source>
        <dbReference type="ARBA" id="ARBA00012438"/>
    </source>
</evidence>
<proteinExistence type="predicted"/>
<dbReference type="KEGG" id="cwo:Cwoe_1191"/>
<keyword evidence="8" id="KW-1185">Reference proteome</keyword>
<dbReference type="Gene3D" id="1.10.287.130">
    <property type="match status" value="1"/>
</dbReference>
<evidence type="ECO:0000259" key="5">
    <source>
        <dbReference type="PROSITE" id="PS50042"/>
    </source>
</evidence>
<keyword evidence="4" id="KW-0902">Two-component regulatory system</keyword>
<gene>
    <name evidence="7" type="ordered locus">Cwoe_1191</name>
</gene>
<dbReference type="InterPro" id="IPR036890">
    <property type="entry name" value="HATPase_C_sf"/>
</dbReference>
<dbReference type="GO" id="GO:0000160">
    <property type="term" value="P:phosphorelay signal transduction system"/>
    <property type="evidence" value="ECO:0007669"/>
    <property type="project" value="UniProtKB-KW"/>
</dbReference>
<dbReference type="Gene3D" id="3.30.565.10">
    <property type="entry name" value="Histidine kinase-like ATPase, C-terminal domain"/>
    <property type="match status" value="1"/>
</dbReference>
<evidence type="ECO:0000256" key="3">
    <source>
        <dbReference type="ARBA" id="ARBA00022777"/>
    </source>
</evidence>
<dbReference type="GO" id="GO:0004673">
    <property type="term" value="F:protein histidine kinase activity"/>
    <property type="evidence" value="ECO:0007669"/>
    <property type="project" value="UniProtKB-EC"/>
</dbReference>
<evidence type="ECO:0000256" key="4">
    <source>
        <dbReference type="ARBA" id="ARBA00023012"/>
    </source>
</evidence>
<dbReference type="OrthoDB" id="9786919at2"/>
<evidence type="ECO:0000259" key="6">
    <source>
        <dbReference type="PROSITE" id="PS50109"/>
    </source>
</evidence>
<dbReference type="CDD" id="cd00038">
    <property type="entry name" value="CAP_ED"/>
    <property type="match status" value="1"/>
</dbReference>
<feature type="domain" description="Histidine kinase" evidence="6">
    <location>
        <begin position="294"/>
        <end position="470"/>
    </location>
</feature>
<sequence length="472" mass="50681">MSTSERVTLDELRRIDLFDGLDDTQLAEWTVPATVETFADGTMVLDADTEALGLLLLFEGVVDVLIPVGNGFEPGNANVAPTWIGAIPTLTSGINRVRLTARGDVRLATIPREPLVDLVRAHRPVFERIMRQIQPVLGRVAAMEQNRERLASLGTMAAGLAHELNNPASAAKRAAADLAETLDVLDNSVARFVESGVEREDAAKLLALKQELRDRAAAHTPLAALDAADAEDELSDALEALGVAEPWRWAEPLAAAGADEAWLRRLAEHAGPALEGAVSWVAASLQARGLTAELADSTERMSTLVGAVKSYAFMDRGTLVQTDVHEGIEMTLKILGHKLKHSSIEVKRSYDKTLPQITVHGGEVNQVWTNLLDNAIDSLCHAGGEGTISISTRREGDCVVVDLADDGPGIPADVLPRIFDPFFTTKEVGSGTGLGLDTARRIVVDRHKGSLTVDSRPGATAFHVWLPIGQKR</sequence>
<dbReference type="EC" id="2.7.13.3" evidence="2"/>
<keyword evidence="3 7" id="KW-0418">Kinase</keyword>
<dbReference type="InterPro" id="IPR003594">
    <property type="entry name" value="HATPase_dom"/>
</dbReference>
<dbReference type="Pfam" id="PF02518">
    <property type="entry name" value="HATPase_c"/>
    <property type="match status" value="1"/>
</dbReference>
<evidence type="ECO:0000313" key="7">
    <source>
        <dbReference type="EMBL" id="ADB49620.1"/>
    </source>
</evidence>
<dbReference type="InterPro" id="IPR005467">
    <property type="entry name" value="His_kinase_dom"/>
</dbReference>
<dbReference type="eggNOG" id="COG4191">
    <property type="taxonomic scope" value="Bacteria"/>
</dbReference>
<dbReference type="PROSITE" id="PS50042">
    <property type="entry name" value="CNMP_BINDING_3"/>
    <property type="match status" value="1"/>
</dbReference>
<name>D3FDP6_CONWI</name>
<reference evidence="8" key="2">
    <citation type="submission" date="2010-01" db="EMBL/GenBank/DDBJ databases">
        <title>The complete genome of Conexibacter woesei DSM 14684.</title>
        <authorList>
            <consortium name="US DOE Joint Genome Institute (JGI-PGF)"/>
            <person name="Lucas S."/>
            <person name="Copeland A."/>
            <person name="Lapidus A."/>
            <person name="Glavina del Rio T."/>
            <person name="Dalin E."/>
            <person name="Tice H."/>
            <person name="Bruce D."/>
            <person name="Goodwin L."/>
            <person name="Pitluck S."/>
            <person name="Kyrpides N."/>
            <person name="Mavromatis K."/>
            <person name="Ivanova N."/>
            <person name="Mikhailova N."/>
            <person name="Chertkov O."/>
            <person name="Brettin T."/>
            <person name="Detter J.C."/>
            <person name="Han C."/>
            <person name="Larimer F."/>
            <person name="Land M."/>
            <person name="Hauser L."/>
            <person name="Markowitz V."/>
            <person name="Cheng J.-F."/>
            <person name="Hugenholtz P."/>
            <person name="Woyke T."/>
            <person name="Wu D."/>
            <person name="Pukall R."/>
            <person name="Steenblock K."/>
            <person name="Schneider S."/>
            <person name="Klenk H.-P."/>
            <person name="Eisen J.A."/>
        </authorList>
    </citation>
    <scope>NUCLEOTIDE SEQUENCE [LARGE SCALE GENOMIC DNA]</scope>
    <source>
        <strain evidence="8">DSM 14684 / CIP 108061 / JCM 11494 / NBRC 100937 / ID131577</strain>
    </source>
</reference>
<dbReference type="Proteomes" id="UP000008229">
    <property type="component" value="Chromosome"/>
</dbReference>
<dbReference type="InterPro" id="IPR018490">
    <property type="entry name" value="cNMP-bd_dom_sf"/>
</dbReference>
<dbReference type="SUPFAM" id="SSF55874">
    <property type="entry name" value="ATPase domain of HSP90 chaperone/DNA topoisomerase II/histidine kinase"/>
    <property type="match status" value="1"/>
</dbReference>
<comment type="catalytic activity">
    <reaction evidence="1">
        <text>ATP + protein L-histidine = ADP + protein N-phospho-L-histidine.</text>
        <dbReference type="EC" id="2.7.13.3"/>
    </reaction>
</comment>
<keyword evidence="3 7" id="KW-0808">Transferase</keyword>
<dbReference type="PANTHER" id="PTHR43065:SF48">
    <property type="entry name" value="HISTIDINE KINASE"/>
    <property type="match status" value="1"/>
</dbReference>
<dbReference type="SMART" id="SM00387">
    <property type="entry name" value="HATPase_c"/>
    <property type="match status" value="1"/>
</dbReference>
<dbReference type="STRING" id="469383.Cwoe_1191"/>
<dbReference type="RefSeq" id="WP_012932671.1">
    <property type="nucleotide sequence ID" value="NC_013739.1"/>
</dbReference>
<dbReference type="HOGENOM" id="CLU_000445_114_81_11"/>
<dbReference type="InterPro" id="IPR000595">
    <property type="entry name" value="cNMP-bd_dom"/>
</dbReference>
<dbReference type="EMBL" id="CP001854">
    <property type="protein sequence ID" value="ADB49620.1"/>
    <property type="molecule type" value="Genomic_DNA"/>
</dbReference>
<dbReference type="PANTHER" id="PTHR43065">
    <property type="entry name" value="SENSOR HISTIDINE KINASE"/>
    <property type="match status" value="1"/>
</dbReference>
<feature type="domain" description="Cyclic nucleotide-binding" evidence="5">
    <location>
        <begin position="17"/>
        <end position="130"/>
    </location>
</feature>
<dbReference type="PROSITE" id="PS50109">
    <property type="entry name" value="HIS_KIN"/>
    <property type="match status" value="1"/>
</dbReference>
<dbReference type="AlphaFoldDB" id="D3FDP6"/>
<dbReference type="InterPro" id="IPR014710">
    <property type="entry name" value="RmlC-like_jellyroll"/>
</dbReference>
<dbReference type="PRINTS" id="PR00344">
    <property type="entry name" value="BCTRLSENSOR"/>
</dbReference>
<dbReference type="InterPro" id="IPR004358">
    <property type="entry name" value="Sig_transdc_His_kin-like_C"/>
</dbReference>
<reference evidence="7 8" key="1">
    <citation type="journal article" date="2010" name="Stand. Genomic Sci.">
        <title>Complete genome sequence of Conexibacter woesei type strain (ID131577).</title>
        <authorList>
            <person name="Pukall R."/>
            <person name="Lapidus A."/>
            <person name="Glavina Del Rio T."/>
            <person name="Copeland A."/>
            <person name="Tice H."/>
            <person name="Cheng J.-F."/>
            <person name="Lucas S."/>
            <person name="Chen F."/>
            <person name="Nolan M."/>
            <person name="Bruce D."/>
            <person name="Goodwin L."/>
            <person name="Pitluck S."/>
            <person name="Mavromatis K."/>
            <person name="Ivanova N."/>
            <person name="Ovchinnikova G."/>
            <person name="Pati A."/>
            <person name="Chen A."/>
            <person name="Palaniappan K."/>
            <person name="Land M."/>
            <person name="Hauser L."/>
            <person name="Chang Y.-J."/>
            <person name="Jeffries C.D."/>
            <person name="Chain P."/>
            <person name="Meincke L."/>
            <person name="Sims D."/>
            <person name="Brettin T."/>
            <person name="Detter J.C."/>
            <person name="Rohde M."/>
            <person name="Goeker M."/>
            <person name="Bristow J."/>
            <person name="Eisen J.A."/>
            <person name="Markowitz V."/>
            <person name="Kyrpides N.C."/>
            <person name="Klenk H.-P."/>
            <person name="Hugenholtz P."/>
        </authorList>
    </citation>
    <scope>NUCLEOTIDE SEQUENCE [LARGE SCALE GENOMIC DNA]</scope>
    <source>
        <strain evidence="8">DSM 14684 / CIP 108061 / JCM 11494 / NBRC 100937 / ID131577</strain>
    </source>
</reference>
<accession>D3FDP6</accession>